<protein>
    <recommendedName>
        <fullName evidence="4">Large polyvalent protein associated domain-containing protein</fullName>
    </recommendedName>
</protein>
<dbReference type="Proteomes" id="UP000505271">
    <property type="component" value="Segment"/>
</dbReference>
<sequence>MPQARPLSPAETVPYLSGQTSKPEKDEGYEVQRWWQKPGNELQYLFGTQLPQVGGFLKESLVDPVVDALESNQTLNQGYAPVRVGAMPLGGIRTDSTRYNSLTGRSEPTPGVPQGIQVLPGDREKAQGYVRAATQPLQYLGEPGQSVRQSLVDASADALGAVKEEDLIENPDARRVQGIGQFTMETGVATALTGGLGMLGAPARALLPGWMSGALGRVPAKGFVKWAAAGATEEVISGLLQDPLANPGFVFQLDENDTIWSAALKNAPSNAIAGLVLGGAIEGTARVASAGINKVLPNLSRRQRAVNGVKEVEEARNWAEENGVQQKTPDGKYEFTPDEPEVEGSPLDRVEAAERTASTGVPSAAMEPGGAVLDGQLPEADPTVDPWDPEAPEVSTIVRGLDQLDDQGLQRLEQGEGLVEELNAELEDSEVEFVDRPQALVTAPVDRLADSTIPYMDQIEAIGNDDLLSMADPRNSQQLFERVSSLTGKELEDFTRKDVMAGIESLANKDNIQFLPNRIYPQSGGLADVNQIKVDPERFQYKSDVNEKGQQKGNSLEGVSKWNTDLEGAVEVWEDPADGEIYVVNGHNRLEKAKEMGVGSVLVNFIPARTAKQARAYGAASNIAAGSGTAFDAAKYFRDSGLDNALALEASGIPMAGERSLGAQGLALSKLPPQLFQEAVDGALPLSTAVRIGSTRLSPEDMIRVAGIARDMGPMAAQEVIAMAQTAPKIESGELTLFGAEMMDTIKIKAELAARIRSDLTSAKNIYKGASKDRNAKQLAKANTDVDQGAASQQASLAERVLATFDAEKYAEGTEISRLLNEGVEDIAAGAKPAAVARRLRAELEGQPLIAEPQPEPKVEAATPEQEWEALSTEEALARRKKAEKKLLTERMIANRKKVISDADDAFGSGVEVDLKKVEKAQKALDAHAEADAYISWYDQRNELPLTPAQRNDIKKNLIKKARDNGEIRPDATPTPTLDNPGQQLEELVFQPVNAMREEIRLADQYARQDAAEADAQARARREANGYYDQDIDQKLDNGLLNDFPEEIPDYPEPEGEPSYALPADVAKSKPRYGRATVQFGSDLDRAAYIIRSKSKKSKGEDRIIGSLEEAGYDVAQVRQHGESVKKAIGDVIEEQTGSRRAPESPIEIVVPELQFGDSFTTSSVAGDAFRTAVTPTNFVNAAQARQAAEAINDIVNRIAGGKGLRVKINTKRGPEMLLPLEHGGDGKTKTFELGSYDWSNDVMTVHDFLRRDADELIETAYHESWHRLQARFLTKGEMRMLSQPRNKKRIGEMAGFDALAADKASIEMQAIAFQNFSAAKELAPDLTAQQFLEMQRQRSGQRASDEFVRLEANQIGMEDVMRLGEQNDTKFYAQARAMIDSLNQATMKPLAKFFDRLYDVMERVRNFAQGNGFTSVDDLFERAYAGKLAKRREIGLAFGDIGREPFASDWLSDNAMSERLAAEEAATNVQQAQLRSKAIKEGC</sequence>
<evidence type="ECO:0000256" key="1">
    <source>
        <dbReference type="SAM" id="MobiDB-lite"/>
    </source>
</evidence>
<proteinExistence type="predicted"/>
<dbReference type="GeneID" id="55412058"/>
<dbReference type="KEGG" id="vg:55412058"/>
<evidence type="ECO:0000313" key="3">
    <source>
        <dbReference type="Proteomes" id="UP000505271"/>
    </source>
</evidence>
<dbReference type="RefSeq" id="YP_009777892.1">
    <property type="nucleotide sequence ID" value="NC_047706.1"/>
</dbReference>
<feature type="region of interest" description="Disordered" evidence="1">
    <location>
        <begin position="320"/>
        <end position="346"/>
    </location>
</feature>
<evidence type="ECO:0008006" key="4">
    <source>
        <dbReference type="Google" id="ProtNLM"/>
    </source>
</evidence>
<evidence type="ECO:0000313" key="2">
    <source>
        <dbReference type="EMBL" id="BAQ94395.1"/>
    </source>
</evidence>
<feature type="region of interest" description="Disordered" evidence="1">
    <location>
        <begin position="963"/>
        <end position="982"/>
    </location>
</feature>
<accession>A0A6S4PA15</accession>
<feature type="region of interest" description="Disordered" evidence="1">
    <location>
        <begin position="1"/>
        <end position="30"/>
    </location>
</feature>
<keyword evidence="3" id="KW-1185">Reference proteome</keyword>
<organism evidence="2 3">
    <name type="scientific">uncultured phage_MedDCM-OCT-S31-C1</name>
    <dbReference type="NCBI Taxonomy" id="2740800"/>
    <lineage>
        <taxon>Viruses</taxon>
        <taxon>Duplodnaviria</taxon>
        <taxon>Heunggongvirae</taxon>
        <taxon>Uroviricota</taxon>
        <taxon>Caudoviricetes</taxon>
        <taxon>Autographivirales</taxon>
        <taxon>Nohivirus</taxon>
        <taxon>Nohivirus S31C1</taxon>
    </lineage>
</organism>
<reference evidence="2 3" key="1">
    <citation type="journal article" date="2013" name="PLoS Genet.">
        <title>Expanding the Marine Virosphere Using Metagenomics.</title>
        <authorList>
            <person name="Mizuno C.M."/>
            <person name="Rodriguez-Valera F."/>
            <person name="Kimes N.E."/>
            <person name="Ghai R."/>
        </authorList>
    </citation>
    <scope>NUCLEOTIDE SEQUENCE [LARGE SCALE GENOMIC DNA]</scope>
    <source>
        <strain evidence="2">UvMED-CGR-U-MedDCM-OCT-S31-C1</strain>
    </source>
</reference>
<dbReference type="EMBL" id="AP013547">
    <property type="protein sequence ID" value="BAQ94395.1"/>
    <property type="molecule type" value="Genomic_DNA"/>
</dbReference>
<name>A0A6S4PA15_9CAUD</name>